<keyword evidence="2" id="KW-1185">Reference proteome</keyword>
<organism evidence="1 2">
    <name type="scientific">Araneus ventricosus</name>
    <name type="common">Orbweaver spider</name>
    <name type="synonym">Epeira ventricosa</name>
    <dbReference type="NCBI Taxonomy" id="182803"/>
    <lineage>
        <taxon>Eukaryota</taxon>
        <taxon>Metazoa</taxon>
        <taxon>Ecdysozoa</taxon>
        <taxon>Arthropoda</taxon>
        <taxon>Chelicerata</taxon>
        <taxon>Arachnida</taxon>
        <taxon>Araneae</taxon>
        <taxon>Araneomorphae</taxon>
        <taxon>Entelegynae</taxon>
        <taxon>Araneoidea</taxon>
        <taxon>Araneidae</taxon>
        <taxon>Araneus</taxon>
    </lineage>
</organism>
<protein>
    <submittedName>
        <fullName evidence="1">Uncharacterized protein</fullName>
    </submittedName>
</protein>
<gene>
    <name evidence="1" type="ORF">AVEN_166443_1</name>
</gene>
<accession>A0A4Y2EYV2</accession>
<dbReference type="Proteomes" id="UP000499080">
    <property type="component" value="Unassembled WGS sequence"/>
</dbReference>
<dbReference type="OrthoDB" id="6432852at2759"/>
<name>A0A4Y2EYV2_ARAVE</name>
<proteinExistence type="predicted"/>
<evidence type="ECO:0000313" key="2">
    <source>
        <dbReference type="Proteomes" id="UP000499080"/>
    </source>
</evidence>
<sequence length="113" mass="13008">MGFIPGARLSLEMGVGKTRTKFTTQKCCMDNAPYHTKVENPTPTKYSTKKEMIDWLTKNSVPCNMKMQKVELYSLIDSNHLKKIAYKIDNIIKENGHKVLRLTIPLLLRSKHD</sequence>
<evidence type="ECO:0000313" key="1">
    <source>
        <dbReference type="EMBL" id="GBM34011.1"/>
    </source>
</evidence>
<dbReference type="PANTHER" id="PTHR33939:SF1">
    <property type="entry name" value="DUF4371 DOMAIN-CONTAINING PROTEIN"/>
    <property type="match status" value="1"/>
</dbReference>
<comment type="caution">
    <text evidence="1">The sequence shown here is derived from an EMBL/GenBank/DDBJ whole genome shotgun (WGS) entry which is preliminary data.</text>
</comment>
<dbReference type="AlphaFoldDB" id="A0A4Y2EYV2"/>
<dbReference type="EMBL" id="BGPR01000748">
    <property type="protein sequence ID" value="GBM34011.1"/>
    <property type="molecule type" value="Genomic_DNA"/>
</dbReference>
<dbReference type="PANTHER" id="PTHR33939">
    <property type="entry name" value="PROTEIN CBG22215"/>
    <property type="match status" value="1"/>
</dbReference>
<reference evidence="1 2" key="1">
    <citation type="journal article" date="2019" name="Sci. Rep.">
        <title>Orb-weaving spider Araneus ventricosus genome elucidates the spidroin gene catalogue.</title>
        <authorList>
            <person name="Kono N."/>
            <person name="Nakamura H."/>
            <person name="Ohtoshi R."/>
            <person name="Moran D.A.P."/>
            <person name="Shinohara A."/>
            <person name="Yoshida Y."/>
            <person name="Fujiwara M."/>
            <person name="Mori M."/>
            <person name="Tomita M."/>
            <person name="Arakawa K."/>
        </authorList>
    </citation>
    <scope>NUCLEOTIDE SEQUENCE [LARGE SCALE GENOMIC DNA]</scope>
</reference>